<evidence type="ECO:0000313" key="4">
    <source>
        <dbReference type="EMBL" id="KKM14946.1"/>
    </source>
</evidence>
<evidence type="ECO:0000256" key="2">
    <source>
        <dbReference type="ARBA" id="ARBA00023134"/>
    </source>
</evidence>
<dbReference type="SUPFAM" id="SSF54211">
    <property type="entry name" value="Ribosomal protein S5 domain 2-like"/>
    <property type="match status" value="1"/>
</dbReference>
<evidence type="ECO:0000259" key="3">
    <source>
        <dbReference type="SMART" id="SM00838"/>
    </source>
</evidence>
<dbReference type="InterPro" id="IPR041095">
    <property type="entry name" value="EFG_II"/>
</dbReference>
<keyword evidence="1" id="KW-0547">Nucleotide-binding</keyword>
<dbReference type="GO" id="GO:0005525">
    <property type="term" value="F:GTP binding"/>
    <property type="evidence" value="ECO:0007669"/>
    <property type="project" value="UniProtKB-KW"/>
</dbReference>
<feature type="non-terminal residue" evidence="4">
    <location>
        <position position="1"/>
    </location>
</feature>
<dbReference type="Gene3D" id="3.30.70.870">
    <property type="entry name" value="Elongation Factor G (Translational Gtpase), domain 3"/>
    <property type="match status" value="1"/>
</dbReference>
<dbReference type="GO" id="GO:0003746">
    <property type="term" value="F:translation elongation factor activity"/>
    <property type="evidence" value="ECO:0007669"/>
    <property type="project" value="TreeGrafter"/>
</dbReference>
<comment type="caution">
    <text evidence="4">The sequence shown here is derived from an EMBL/GenBank/DDBJ whole genome shotgun (WGS) entry which is preliminary data.</text>
</comment>
<dbReference type="Pfam" id="PF00679">
    <property type="entry name" value="EFG_C"/>
    <property type="match status" value="1"/>
</dbReference>
<dbReference type="InterPro" id="IPR000640">
    <property type="entry name" value="EFG_V-like"/>
</dbReference>
<protein>
    <recommendedName>
        <fullName evidence="3">Elongation factor EFG domain-containing protein</fullName>
    </recommendedName>
</protein>
<feature type="domain" description="Elongation factor EFG" evidence="3">
    <location>
        <begin position="232"/>
        <end position="320"/>
    </location>
</feature>
<dbReference type="InterPro" id="IPR014721">
    <property type="entry name" value="Ribsml_uS5_D2-typ_fold_subgr"/>
</dbReference>
<evidence type="ECO:0000256" key="1">
    <source>
        <dbReference type="ARBA" id="ARBA00022741"/>
    </source>
</evidence>
<dbReference type="SMART" id="SM00838">
    <property type="entry name" value="EFG_C"/>
    <property type="match status" value="1"/>
</dbReference>
<dbReference type="Pfam" id="PF14492">
    <property type="entry name" value="EFG_III"/>
    <property type="match status" value="1"/>
</dbReference>
<dbReference type="GO" id="GO:1990904">
    <property type="term" value="C:ribonucleoprotein complex"/>
    <property type="evidence" value="ECO:0007669"/>
    <property type="project" value="TreeGrafter"/>
</dbReference>
<organism evidence="4">
    <name type="scientific">marine sediment metagenome</name>
    <dbReference type="NCBI Taxonomy" id="412755"/>
    <lineage>
        <taxon>unclassified sequences</taxon>
        <taxon>metagenomes</taxon>
        <taxon>ecological metagenomes</taxon>
    </lineage>
</organism>
<dbReference type="PANTHER" id="PTHR42908:SF3">
    <property type="entry name" value="ELONGATION FACTOR-LIKE GTPASE 1"/>
    <property type="match status" value="1"/>
</dbReference>
<dbReference type="EMBL" id="LAZR01015026">
    <property type="protein sequence ID" value="KKM14946.1"/>
    <property type="molecule type" value="Genomic_DNA"/>
</dbReference>
<accession>A0A0F9HHQ2</accession>
<dbReference type="GO" id="GO:0003924">
    <property type="term" value="F:GTPase activity"/>
    <property type="evidence" value="ECO:0007669"/>
    <property type="project" value="TreeGrafter"/>
</dbReference>
<dbReference type="Gene3D" id="3.30.70.240">
    <property type="match status" value="1"/>
</dbReference>
<dbReference type="SUPFAM" id="SSF54980">
    <property type="entry name" value="EF-G C-terminal domain-like"/>
    <property type="match status" value="2"/>
</dbReference>
<dbReference type="InterPro" id="IPR020568">
    <property type="entry name" value="Ribosomal_Su5_D2-typ_SF"/>
</dbReference>
<dbReference type="AlphaFoldDB" id="A0A0F9HHQ2"/>
<dbReference type="Gene3D" id="3.30.230.10">
    <property type="match status" value="1"/>
</dbReference>
<proteinExistence type="predicted"/>
<gene>
    <name evidence="4" type="ORF">LCGC14_1701020</name>
</gene>
<sequence length="332" mass="38135">TPVVTISLEPEYLRDLDMMKKIIEDLLIEDPNLNFEINEENGEFLLSGVGPLHLEVTANEIGKRGVSVSISEPRAVFKESCRHKSSLITVGSPEGKSTLKLRVERMDPKTVKFFRDNDYKKIKPLNTLKEVLKEKTNLSEEEIDNFWSTDEDQNTVIFNGKTKPEELLKNEIIKTIEKIHFNGPLCGEKLTEIKISIEELIVEDSFKEESFTGLTVILYEALKKGLSEAELILLEPIYHTIIQLPPDHIKKTLSLLSKYSAKIKSMDQEKEYQAIIEILLSVRNSINFANDIRNSSSGRAFWQNEFYRFMEVPSQESARIIQDIKFHKGVSW</sequence>
<keyword evidence="2" id="KW-0342">GTP-binding</keyword>
<dbReference type="InterPro" id="IPR035647">
    <property type="entry name" value="EFG_III/V"/>
</dbReference>
<dbReference type="GO" id="GO:0005829">
    <property type="term" value="C:cytosol"/>
    <property type="evidence" value="ECO:0007669"/>
    <property type="project" value="TreeGrafter"/>
</dbReference>
<dbReference type="PANTHER" id="PTHR42908">
    <property type="entry name" value="TRANSLATION ELONGATION FACTOR-RELATED"/>
    <property type="match status" value="1"/>
</dbReference>
<reference evidence="4" key="1">
    <citation type="journal article" date="2015" name="Nature">
        <title>Complex archaea that bridge the gap between prokaryotes and eukaryotes.</title>
        <authorList>
            <person name="Spang A."/>
            <person name="Saw J.H."/>
            <person name="Jorgensen S.L."/>
            <person name="Zaremba-Niedzwiedzka K."/>
            <person name="Martijn J."/>
            <person name="Lind A.E."/>
            <person name="van Eijk R."/>
            <person name="Schleper C."/>
            <person name="Guy L."/>
            <person name="Ettema T.J."/>
        </authorList>
    </citation>
    <scope>NUCLEOTIDE SEQUENCE</scope>
</reference>
<name>A0A0F9HHQ2_9ZZZZ</name>